<name>A0A5B7BY32_DAVIN</name>
<feature type="signal peptide" evidence="2">
    <location>
        <begin position="1"/>
        <end position="26"/>
    </location>
</feature>
<organism evidence="4">
    <name type="scientific">Davidia involucrata</name>
    <name type="common">Dove tree</name>
    <dbReference type="NCBI Taxonomy" id="16924"/>
    <lineage>
        <taxon>Eukaryota</taxon>
        <taxon>Viridiplantae</taxon>
        <taxon>Streptophyta</taxon>
        <taxon>Embryophyta</taxon>
        <taxon>Tracheophyta</taxon>
        <taxon>Spermatophyta</taxon>
        <taxon>Magnoliopsida</taxon>
        <taxon>eudicotyledons</taxon>
        <taxon>Gunneridae</taxon>
        <taxon>Pentapetalae</taxon>
        <taxon>asterids</taxon>
        <taxon>Cornales</taxon>
        <taxon>Nyssaceae</taxon>
        <taxon>Davidia</taxon>
    </lineage>
</organism>
<dbReference type="InterPro" id="IPR036779">
    <property type="entry name" value="LysM_dom_sf"/>
</dbReference>
<dbReference type="CDD" id="cd00118">
    <property type="entry name" value="LysM"/>
    <property type="match status" value="1"/>
</dbReference>
<dbReference type="SMART" id="SM00257">
    <property type="entry name" value="LysM"/>
    <property type="match status" value="2"/>
</dbReference>
<dbReference type="PANTHER" id="PTHR33734:SF28">
    <property type="entry name" value="LYSM DOMAIN-CONTAINING GPI-ANCHORED PROTEIN 1-LIKE"/>
    <property type="match status" value="1"/>
</dbReference>
<evidence type="ECO:0000256" key="1">
    <source>
        <dbReference type="SAM" id="MobiDB-lite"/>
    </source>
</evidence>
<accession>A0A5B7BY32</accession>
<evidence type="ECO:0000256" key="2">
    <source>
        <dbReference type="SAM" id="SignalP"/>
    </source>
</evidence>
<dbReference type="AlphaFoldDB" id="A0A5B7BY32"/>
<reference evidence="4" key="1">
    <citation type="submission" date="2019-08" db="EMBL/GenBank/DDBJ databases">
        <title>Reference gene set and small RNA set construction with multiple tissues from Davidia involucrata Baill.</title>
        <authorList>
            <person name="Yang H."/>
            <person name="Zhou C."/>
            <person name="Li G."/>
            <person name="Wang J."/>
            <person name="Gao P."/>
            <person name="Wang M."/>
            <person name="Wang R."/>
            <person name="Zhao Y."/>
        </authorList>
    </citation>
    <scope>NUCLEOTIDE SEQUENCE</scope>
    <source>
        <tissue evidence="4">Mixed with DoveR01_LX</tissue>
    </source>
</reference>
<dbReference type="Pfam" id="PF01476">
    <property type="entry name" value="LysM"/>
    <property type="match status" value="2"/>
</dbReference>
<dbReference type="PANTHER" id="PTHR33734">
    <property type="entry name" value="LYSM DOMAIN-CONTAINING GPI-ANCHORED PROTEIN 2"/>
    <property type="match status" value="1"/>
</dbReference>
<feature type="region of interest" description="Disordered" evidence="1">
    <location>
        <begin position="333"/>
        <end position="370"/>
    </location>
</feature>
<evidence type="ECO:0000313" key="4">
    <source>
        <dbReference type="EMBL" id="MPA73508.1"/>
    </source>
</evidence>
<dbReference type="PROSITE" id="PS51782">
    <property type="entry name" value="LYSM"/>
    <property type="match status" value="2"/>
</dbReference>
<proteinExistence type="predicted"/>
<gene>
    <name evidence="4" type="ORF">Din_042949</name>
</gene>
<feature type="compositionally biased region" description="Low complexity" evidence="1">
    <location>
        <begin position="333"/>
        <end position="364"/>
    </location>
</feature>
<feature type="domain" description="LysM" evidence="3">
    <location>
        <begin position="109"/>
        <end position="155"/>
    </location>
</feature>
<dbReference type="EMBL" id="GHES01042949">
    <property type="protein sequence ID" value="MPA73508.1"/>
    <property type="molecule type" value="Transcribed_RNA"/>
</dbReference>
<sequence length="409" mass="43335">MKCNYFLLSLLLPSLLLFVFLSITQAKSVIEPCNSSDSCTSLLSYHLPWDSKLAEIAYRFQVNISDILASNSIDPTQPSSWNLILPSKSTVKVPISCPCVDGIRRSLSTLYTVRAVDTVDSISEGYGGLVSAEQIRSVNGINVKNPVTSGQSLVIPLPCTCFNNNNNGATAVYMSYVVQSGESLGSIGAEYGTTVSELEAVNGLGQPQVDPGDILAIPLPACSSTSLNWYNESLIVPSGSFALTANNCIQCSCGQSRLSLQCSPSGIVASCSHLQCKGSNLFIGDTYEMQTAFGCNVTACAYRGHSGRKIFRSLVNSSQIHCSGNGSNVTMSPFSSPSPSNSIVPRSTLSPSLSPSPYPSSSASIQPVGINASNPTNEQNAYISSHTQSISQASCLGLLLLELAFSFFY</sequence>
<dbReference type="SUPFAM" id="SSF54106">
    <property type="entry name" value="LysM domain"/>
    <property type="match status" value="1"/>
</dbReference>
<protein>
    <submittedName>
        <fullName evidence="4">Putative lysM domain-containing GPI-anchored protein 1-like</fullName>
    </submittedName>
</protein>
<feature type="chain" id="PRO_5022663825" evidence="2">
    <location>
        <begin position="27"/>
        <end position="409"/>
    </location>
</feature>
<dbReference type="InterPro" id="IPR018392">
    <property type="entry name" value="LysM"/>
</dbReference>
<evidence type="ECO:0000259" key="3">
    <source>
        <dbReference type="PROSITE" id="PS51782"/>
    </source>
</evidence>
<keyword evidence="2" id="KW-0732">Signal</keyword>
<feature type="domain" description="LysM" evidence="3">
    <location>
        <begin position="174"/>
        <end position="217"/>
    </location>
</feature>
<dbReference type="Gene3D" id="3.10.350.10">
    <property type="entry name" value="LysM domain"/>
    <property type="match status" value="2"/>
</dbReference>